<reference evidence="1 2" key="1">
    <citation type="submission" date="2020-08" db="EMBL/GenBank/DDBJ databases">
        <title>Genomic Encyclopedia of Type Strains, Phase IV (KMG-IV): sequencing the most valuable type-strain genomes for metagenomic binning, comparative biology and taxonomic classification.</title>
        <authorList>
            <person name="Goeker M."/>
        </authorList>
    </citation>
    <scope>NUCLEOTIDE SEQUENCE [LARGE SCALE GENOMIC DNA]</scope>
    <source>
        <strain evidence="1 2">DSM 100211</strain>
    </source>
</reference>
<accession>A0A7W6DFC8</accession>
<name>A0A7W6DFC8_9HYPH</name>
<dbReference type="AlphaFoldDB" id="A0A7W6DFC8"/>
<dbReference type="Proteomes" id="UP000574761">
    <property type="component" value="Unassembled WGS sequence"/>
</dbReference>
<sequence>MTETHLYRLSQFRLPGFKAELTDRSSSNVTARPVFAGPDAAIEIDGDTIRGFVNGGPSHDTGQLAKFIDRYRRELVAAAEAKRTGETLKIIFSGTWHHIDFDVAPRFEGCLTHVVAPDGSVKTTLYEERVFEWDVTPYRAGYGFVTSVRGELDDIADHLDEMADHGVSKRRGEYKGASGLGMVGGMIWSTSDEAHIPILYSAATGTHEIEMEYELDEEEEEYLSGQPVIGDGSLSAAIVSKLKDLGKHDGWFRGKDIDRASHRPRKLKLFEVPDAVDAIGYWVQFRTGGGIVSTEFRLFGGVPEWPHEVLEKRGDVDGGDDLLGNLYASDWIYEPTIKAPDQEVRVLALGPIPHISLAPL</sequence>
<protein>
    <submittedName>
        <fullName evidence="1">Uncharacterized protein</fullName>
    </submittedName>
</protein>
<gene>
    <name evidence="1" type="ORF">GGQ64_004819</name>
</gene>
<organism evidence="1 2">
    <name type="scientific">Mycoplana azooxidifex</name>
    <dbReference type="NCBI Taxonomy" id="1636188"/>
    <lineage>
        <taxon>Bacteria</taxon>
        <taxon>Pseudomonadati</taxon>
        <taxon>Pseudomonadota</taxon>
        <taxon>Alphaproteobacteria</taxon>
        <taxon>Hyphomicrobiales</taxon>
        <taxon>Rhizobiaceae</taxon>
        <taxon>Mycoplana</taxon>
    </lineage>
</organism>
<dbReference type="RefSeq" id="WP_183807809.1">
    <property type="nucleotide sequence ID" value="NZ_JACIEE010000012.1"/>
</dbReference>
<dbReference type="EMBL" id="JACIEE010000012">
    <property type="protein sequence ID" value="MBB3979575.1"/>
    <property type="molecule type" value="Genomic_DNA"/>
</dbReference>
<keyword evidence="2" id="KW-1185">Reference proteome</keyword>
<proteinExistence type="predicted"/>
<evidence type="ECO:0000313" key="2">
    <source>
        <dbReference type="Proteomes" id="UP000574761"/>
    </source>
</evidence>
<evidence type="ECO:0000313" key="1">
    <source>
        <dbReference type="EMBL" id="MBB3979575.1"/>
    </source>
</evidence>
<comment type="caution">
    <text evidence="1">The sequence shown here is derived from an EMBL/GenBank/DDBJ whole genome shotgun (WGS) entry which is preliminary data.</text>
</comment>